<gene>
    <name evidence="5" type="ORF">QI30_00580</name>
</gene>
<dbReference type="GO" id="GO:0016787">
    <property type="term" value="F:hydrolase activity"/>
    <property type="evidence" value="ECO:0007669"/>
    <property type="project" value="UniProtKB-KW"/>
</dbReference>
<keyword evidence="2 3" id="KW-0378">Hydrolase</keyword>
<dbReference type="InterPro" id="IPR000086">
    <property type="entry name" value="NUDIX_hydrolase_dom"/>
</dbReference>
<dbReference type="PANTHER" id="PTHR43736:SF1">
    <property type="entry name" value="DIHYDRONEOPTERIN TRIPHOSPHATE DIPHOSPHATASE"/>
    <property type="match status" value="1"/>
</dbReference>
<evidence type="ECO:0000256" key="3">
    <source>
        <dbReference type="RuleBase" id="RU003476"/>
    </source>
</evidence>
<sequence>MFSYTDLNGHGVDLSFKKDAFSFDPTHVLVLAKFEGRWLLTKHPQRGYEFPGGKQEAGETLIEAAIREVYEETGAHINDVMWLATYVVQQKAPFGKAVYIANVTSLDTNYKKHETEGAVLMTDEELLGCEQLSFHMRDGGMKKILEKVSELEDKWHY</sequence>
<dbReference type="PANTHER" id="PTHR43736">
    <property type="entry name" value="ADP-RIBOSE PYROPHOSPHATASE"/>
    <property type="match status" value="1"/>
</dbReference>
<accession>A0A433RYP1</accession>
<dbReference type="PRINTS" id="PR00502">
    <property type="entry name" value="NUDIXFAMILY"/>
</dbReference>
<dbReference type="InterPro" id="IPR020084">
    <property type="entry name" value="NUDIX_hydrolase_CS"/>
</dbReference>
<dbReference type="NCBIfam" id="TIGR02705">
    <property type="entry name" value="nudix_YtkD"/>
    <property type="match status" value="1"/>
</dbReference>
<dbReference type="InterPro" id="IPR020476">
    <property type="entry name" value="Nudix_hydrolase"/>
</dbReference>
<evidence type="ECO:0000256" key="1">
    <source>
        <dbReference type="ARBA" id="ARBA00005582"/>
    </source>
</evidence>
<name>A0A433RYP1_9BACL</name>
<keyword evidence="6" id="KW-1185">Reference proteome</keyword>
<dbReference type="InterPro" id="IPR015797">
    <property type="entry name" value="NUDIX_hydrolase-like_dom_sf"/>
</dbReference>
<dbReference type="Pfam" id="PF00293">
    <property type="entry name" value="NUDIX"/>
    <property type="match status" value="1"/>
</dbReference>
<proteinExistence type="inferred from homology"/>
<dbReference type="OrthoDB" id="9131041at2"/>
<dbReference type="Gene3D" id="3.90.79.10">
    <property type="entry name" value="Nucleoside Triphosphate Pyrophosphohydrolase"/>
    <property type="match status" value="1"/>
</dbReference>
<dbReference type="SUPFAM" id="SSF55811">
    <property type="entry name" value="Nudix"/>
    <property type="match status" value="1"/>
</dbReference>
<comment type="similarity">
    <text evidence="1 3">Belongs to the Nudix hydrolase family.</text>
</comment>
<feature type="domain" description="Nudix hydrolase" evidence="4">
    <location>
        <begin position="21"/>
        <end position="145"/>
    </location>
</feature>
<dbReference type="InterPro" id="IPR014078">
    <property type="entry name" value="Nudix_YtkD"/>
</dbReference>
<dbReference type="CDD" id="cd04665">
    <property type="entry name" value="NUDIX_RppH"/>
    <property type="match status" value="1"/>
</dbReference>
<evidence type="ECO:0000259" key="4">
    <source>
        <dbReference type="PROSITE" id="PS51462"/>
    </source>
</evidence>
<protein>
    <submittedName>
        <fullName evidence="5">Nucleoside triphosphatase</fullName>
    </submittedName>
</protein>
<dbReference type="RefSeq" id="WP_126989026.1">
    <property type="nucleotide sequence ID" value="NZ_JTFC01000003.1"/>
</dbReference>
<evidence type="ECO:0000313" key="5">
    <source>
        <dbReference type="EMBL" id="RUS58403.1"/>
    </source>
</evidence>
<dbReference type="EMBL" id="JTFC01000003">
    <property type="protein sequence ID" value="RUS58403.1"/>
    <property type="molecule type" value="Genomic_DNA"/>
</dbReference>
<organism evidence="5 6">
    <name type="scientific">Candidatus Kurthia intestinigallinarum</name>
    <dbReference type="NCBI Taxonomy" id="1562256"/>
    <lineage>
        <taxon>Bacteria</taxon>
        <taxon>Bacillati</taxon>
        <taxon>Bacillota</taxon>
        <taxon>Bacilli</taxon>
        <taxon>Bacillales</taxon>
        <taxon>Caryophanaceae</taxon>
        <taxon>Kurthia</taxon>
    </lineage>
</organism>
<reference evidence="5 6" key="1">
    <citation type="submission" date="2014-11" db="EMBL/GenBank/DDBJ databases">
        <title>Genome sequence and analysis of novel Kurthia sp.</title>
        <authorList>
            <person name="Lawson J.N."/>
            <person name="Gonzalez J.E."/>
            <person name="Rinauldi L."/>
            <person name="Xuan Z."/>
            <person name="Firman A."/>
            <person name="Shaddox L."/>
            <person name="Trudeau A."/>
            <person name="Shah S."/>
            <person name="Reiman D."/>
        </authorList>
    </citation>
    <scope>NUCLEOTIDE SEQUENCE [LARGE SCALE GENOMIC DNA]</scope>
    <source>
        <strain evidence="5 6">3B1D</strain>
    </source>
</reference>
<dbReference type="AlphaFoldDB" id="A0A433RYP1"/>
<comment type="caution">
    <text evidence="5">The sequence shown here is derived from an EMBL/GenBank/DDBJ whole genome shotgun (WGS) entry which is preliminary data.</text>
</comment>
<dbReference type="PROSITE" id="PS51462">
    <property type="entry name" value="NUDIX"/>
    <property type="match status" value="1"/>
</dbReference>
<dbReference type="PROSITE" id="PS00893">
    <property type="entry name" value="NUDIX_BOX"/>
    <property type="match status" value="1"/>
</dbReference>
<evidence type="ECO:0000256" key="2">
    <source>
        <dbReference type="ARBA" id="ARBA00022801"/>
    </source>
</evidence>
<evidence type="ECO:0000313" key="6">
    <source>
        <dbReference type="Proteomes" id="UP000288623"/>
    </source>
</evidence>
<dbReference type="Proteomes" id="UP000288623">
    <property type="component" value="Unassembled WGS sequence"/>
</dbReference>